<gene>
    <name evidence="1" type="ORF">GCM10010365_50870</name>
</gene>
<dbReference type="AlphaFoldDB" id="A0A918PV62"/>
<name>A0A918PV62_9ACTN</name>
<dbReference type="InterPro" id="IPR032466">
    <property type="entry name" value="Metal_Hydrolase"/>
</dbReference>
<evidence type="ECO:0000313" key="1">
    <source>
        <dbReference type="EMBL" id="GGZ24404.1"/>
    </source>
</evidence>
<reference evidence="1" key="1">
    <citation type="journal article" date="2014" name="Int. J. Syst. Evol. Microbiol.">
        <title>Complete genome sequence of Corynebacterium casei LMG S-19264T (=DSM 44701T), isolated from a smear-ripened cheese.</title>
        <authorList>
            <consortium name="US DOE Joint Genome Institute (JGI-PGF)"/>
            <person name="Walter F."/>
            <person name="Albersmeier A."/>
            <person name="Kalinowski J."/>
            <person name="Ruckert C."/>
        </authorList>
    </citation>
    <scope>NUCLEOTIDE SEQUENCE</scope>
    <source>
        <strain evidence="1">JCM 4815</strain>
    </source>
</reference>
<dbReference type="RefSeq" id="WP_189863087.1">
    <property type="nucleotide sequence ID" value="NZ_BMVW01000011.1"/>
</dbReference>
<keyword evidence="2" id="KW-1185">Reference proteome</keyword>
<dbReference type="Proteomes" id="UP000622166">
    <property type="component" value="Unassembled WGS sequence"/>
</dbReference>
<accession>A0A918PV62</accession>
<comment type="caution">
    <text evidence="1">The sequence shown here is derived from an EMBL/GenBank/DDBJ whole genome shotgun (WGS) entry which is preliminary data.</text>
</comment>
<reference evidence="1" key="2">
    <citation type="submission" date="2020-09" db="EMBL/GenBank/DDBJ databases">
        <authorList>
            <person name="Sun Q."/>
            <person name="Ohkuma M."/>
        </authorList>
    </citation>
    <scope>NUCLEOTIDE SEQUENCE</scope>
    <source>
        <strain evidence="1">JCM 4815</strain>
    </source>
</reference>
<dbReference type="SUPFAM" id="SSF51556">
    <property type="entry name" value="Metallo-dependent hydrolases"/>
    <property type="match status" value="1"/>
</dbReference>
<protein>
    <submittedName>
        <fullName evidence="1">Uncharacterized protein</fullName>
    </submittedName>
</protein>
<proteinExistence type="predicted"/>
<dbReference type="EMBL" id="BMVW01000011">
    <property type="protein sequence ID" value="GGZ24404.1"/>
    <property type="molecule type" value="Genomic_DNA"/>
</dbReference>
<evidence type="ECO:0000313" key="2">
    <source>
        <dbReference type="Proteomes" id="UP000622166"/>
    </source>
</evidence>
<organism evidence="1 2">
    <name type="scientific">Streptomyces poonensis</name>
    <dbReference type="NCBI Taxonomy" id="68255"/>
    <lineage>
        <taxon>Bacteria</taxon>
        <taxon>Bacillati</taxon>
        <taxon>Actinomycetota</taxon>
        <taxon>Actinomycetes</taxon>
        <taxon>Kitasatosporales</taxon>
        <taxon>Streptomycetaceae</taxon>
        <taxon>Streptomyces</taxon>
    </lineage>
</organism>
<sequence>MSPGEGKGGDTEGVRRFWRRLGLGDEWLRAVCHDNGARLFGLPGT</sequence>